<feature type="region of interest" description="Disordered" evidence="1">
    <location>
        <begin position="66"/>
        <end position="87"/>
    </location>
</feature>
<organism evidence="2 3">
    <name type="scientific">Daphnia magna</name>
    <dbReference type="NCBI Taxonomy" id="35525"/>
    <lineage>
        <taxon>Eukaryota</taxon>
        <taxon>Metazoa</taxon>
        <taxon>Ecdysozoa</taxon>
        <taxon>Arthropoda</taxon>
        <taxon>Crustacea</taxon>
        <taxon>Branchiopoda</taxon>
        <taxon>Diplostraca</taxon>
        <taxon>Cladocera</taxon>
        <taxon>Anomopoda</taxon>
        <taxon>Daphniidae</taxon>
        <taxon>Daphnia</taxon>
    </lineage>
</organism>
<proteinExistence type="predicted"/>
<evidence type="ECO:0000313" key="3">
    <source>
        <dbReference type="Proteomes" id="UP001234178"/>
    </source>
</evidence>
<comment type="caution">
    <text evidence="2">The sequence shown here is derived from an EMBL/GenBank/DDBJ whole genome shotgun (WGS) entry which is preliminary data.</text>
</comment>
<reference evidence="2 3" key="1">
    <citation type="journal article" date="2023" name="Nucleic Acids Res.">
        <title>The hologenome of Daphnia magna reveals possible DNA methylation and microbiome-mediated evolution of the host genome.</title>
        <authorList>
            <person name="Chaturvedi A."/>
            <person name="Li X."/>
            <person name="Dhandapani V."/>
            <person name="Marshall H."/>
            <person name="Kissane S."/>
            <person name="Cuenca-Cambronero M."/>
            <person name="Asole G."/>
            <person name="Calvet F."/>
            <person name="Ruiz-Romero M."/>
            <person name="Marangio P."/>
            <person name="Guigo R."/>
            <person name="Rago D."/>
            <person name="Mirbahai L."/>
            <person name="Eastwood N."/>
            <person name="Colbourne J.K."/>
            <person name="Zhou J."/>
            <person name="Mallon E."/>
            <person name="Orsini L."/>
        </authorList>
    </citation>
    <scope>NUCLEOTIDE SEQUENCE [LARGE SCALE GENOMIC DNA]</scope>
    <source>
        <strain evidence="2">LRV0_1</strain>
    </source>
</reference>
<dbReference type="Proteomes" id="UP001234178">
    <property type="component" value="Unassembled WGS sequence"/>
</dbReference>
<evidence type="ECO:0000313" key="2">
    <source>
        <dbReference type="EMBL" id="KAK4018376.1"/>
    </source>
</evidence>
<dbReference type="EMBL" id="JAOYFB010000036">
    <property type="protein sequence ID" value="KAK4018376.1"/>
    <property type="molecule type" value="Genomic_DNA"/>
</dbReference>
<accession>A0ABQ9ZZN3</accession>
<sequence length="87" mass="10054">MTIYSLPLSVRLLINGEWVGQLAETFNREVDDLTFNFASLEMGEQQKIEFASQFFFKGSWHGSIVPQEEEEEEEEEARVQGTYICAE</sequence>
<keyword evidence="3" id="KW-1185">Reference proteome</keyword>
<evidence type="ECO:0008006" key="4">
    <source>
        <dbReference type="Google" id="ProtNLM"/>
    </source>
</evidence>
<name>A0ABQ9ZZN3_9CRUS</name>
<gene>
    <name evidence="2" type="ORF">OUZ56_000437</name>
</gene>
<protein>
    <recommendedName>
        <fullName evidence="4">Galectin</fullName>
    </recommendedName>
</protein>
<feature type="compositionally biased region" description="Acidic residues" evidence="1">
    <location>
        <begin position="67"/>
        <end position="76"/>
    </location>
</feature>
<evidence type="ECO:0000256" key="1">
    <source>
        <dbReference type="SAM" id="MobiDB-lite"/>
    </source>
</evidence>